<dbReference type="PANTHER" id="PTHR30055:SF148">
    <property type="entry name" value="TETR-FAMILY TRANSCRIPTIONAL REGULATOR"/>
    <property type="match status" value="1"/>
</dbReference>
<accession>A0ABV7L7T2</accession>
<feature type="domain" description="HTH tetR-type" evidence="6">
    <location>
        <begin position="63"/>
        <end position="123"/>
    </location>
</feature>
<feature type="compositionally biased region" description="Low complexity" evidence="5">
    <location>
        <begin position="8"/>
        <end position="19"/>
    </location>
</feature>
<keyword evidence="1" id="KW-0805">Transcription regulation</keyword>
<dbReference type="EMBL" id="JBHRTR010000048">
    <property type="protein sequence ID" value="MFC3230677.1"/>
    <property type="molecule type" value="Genomic_DNA"/>
</dbReference>
<dbReference type="Pfam" id="PF00440">
    <property type="entry name" value="TetR_N"/>
    <property type="match status" value="1"/>
</dbReference>
<dbReference type="PROSITE" id="PS50977">
    <property type="entry name" value="HTH_TETR_2"/>
    <property type="match status" value="1"/>
</dbReference>
<dbReference type="SUPFAM" id="SSF48498">
    <property type="entry name" value="Tetracyclin repressor-like, C-terminal domain"/>
    <property type="match status" value="1"/>
</dbReference>
<gene>
    <name evidence="7" type="ORF">ACFOGJ_25740</name>
</gene>
<evidence type="ECO:0000256" key="5">
    <source>
        <dbReference type="SAM" id="MobiDB-lite"/>
    </source>
</evidence>
<feature type="DNA-binding region" description="H-T-H motif" evidence="4">
    <location>
        <begin position="86"/>
        <end position="105"/>
    </location>
</feature>
<evidence type="ECO:0000256" key="2">
    <source>
        <dbReference type="ARBA" id="ARBA00023125"/>
    </source>
</evidence>
<dbReference type="RefSeq" id="WP_379906071.1">
    <property type="nucleotide sequence ID" value="NZ_JBHRTR010000048.1"/>
</dbReference>
<dbReference type="InterPro" id="IPR050109">
    <property type="entry name" value="HTH-type_TetR-like_transc_reg"/>
</dbReference>
<evidence type="ECO:0000256" key="4">
    <source>
        <dbReference type="PROSITE-ProRule" id="PRU00335"/>
    </source>
</evidence>
<evidence type="ECO:0000259" key="6">
    <source>
        <dbReference type="PROSITE" id="PS50977"/>
    </source>
</evidence>
<reference evidence="8" key="1">
    <citation type="journal article" date="2019" name="Int. J. Syst. Evol. Microbiol.">
        <title>The Global Catalogue of Microorganisms (GCM) 10K type strain sequencing project: providing services to taxonomists for standard genome sequencing and annotation.</title>
        <authorList>
            <consortium name="The Broad Institute Genomics Platform"/>
            <consortium name="The Broad Institute Genome Sequencing Center for Infectious Disease"/>
            <person name="Wu L."/>
            <person name="Ma J."/>
        </authorList>
    </citation>
    <scope>NUCLEOTIDE SEQUENCE [LARGE SCALE GENOMIC DNA]</scope>
    <source>
        <strain evidence="8">KCTC 42964</strain>
    </source>
</reference>
<evidence type="ECO:0000313" key="8">
    <source>
        <dbReference type="Proteomes" id="UP001595528"/>
    </source>
</evidence>
<keyword evidence="8" id="KW-1185">Reference proteome</keyword>
<dbReference type="PANTHER" id="PTHR30055">
    <property type="entry name" value="HTH-TYPE TRANSCRIPTIONAL REGULATOR RUTR"/>
    <property type="match status" value="1"/>
</dbReference>
<dbReference type="SUPFAM" id="SSF46689">
    <property type="entry name" value="Homeodomain-like"/>
    <property type="match status" value="1"/>
</dbReference>
<evidence type="ECO:0000313" key="7">
    <source>
        <dbReference type="EMBL" id="MFC3230677.1"/>
    </source>
</evidence>
<protein>
    <submittedName>
        <fullName evidence="7">TetR/AcrR family transcriptional regulator</fullName>
    </submittedName>
</protein>
<feature type="region of interest" description="Disordered" evidence="5">
    <location>
        <begin position="1"/>
        <end position="59"/>
    </location>
</feature>
<dbReference type="InterPro" id="IPR011075">
    <property type="entry name" value="TetR_C"/>
</dbReference>
<dbReference type="Proteomes" id="UP001595528">
    <property type="component" value="Unassembled WGS sequence"/>
</dbReference>
<dbReference type="Gene3D" id="1.10.10.60">
    <property type="entry name" value="Homeodomain-like"/>
    <property type="match status" value="1"/>
</dbReference>
<keyword evidence="2 4" id="KW-0238">DNA-binding</keyword>
<feature type="compositionally biased region" description="Basic and acidic residues" evidence="5">
    <location>
        <begin position="26"/>
        <end position="36"/>
    </location>
</feature>
<dbReference type="InterPro" id="IPR001647">
    <property type="entry name" value="HTH_TetR"/>
</dbReference>
<dbReference type="InterPro" id="IPR009057">
    <property type="entry name" value="Homeodomain-like_sf"/>
</dbReference>
<evidence type="ECO:0000256" key="3">
    <source>
        <dbReference type="ARBA" id="ARBA00023163"/>
    </source>
</evidence>
<organism evidence="7 8">
    <name type="scientific">Marinibaculum pumilum</name>
    <dbReference type="NCBI Taxonomy" id="1766165"/>
    <lineage>
        <taxon>Bacteria</taxon>
        <taxon>Pseudomonadati</taxon>
        <taxon>Pseudomonadota</taxon>
        <taxon>Alphaproteobacteria</taxon>
        <taxon>Rhodospirillales</taxon>
        <taxon>Rhodospirillaceae</taxon>
        <taxon>Marinibaculum</taxon>
    </lineage>
</organism>
<evidence type="ECO:0000256" key="1">
    <source>
        <dbReference type="ARBA" id="ARBA00023015"/>
    </source>
</evidence>
<keyword evidence="3" id="KW-0804">Transcription</keyword>
<dbReference type="InterPro" id="IPR036271">
    <property type="entry name" value="Tet_transcr_reg_TetR-rel_C_sf"/>
</dbReference>
<dbReference type="Pfam" id="PF16859">
    <property type="entry name" value="TetR_C_11"/>
    <property type="match status" value="1"/>
</dbReference>
<sequence length="258" mass="27644">MERRRPGAEPTGEGPTGEEPTGEDPADAKSTDKDPAGEGLAGARSEGRPLPGGLLSPQPDPAAALSAALTHALFEEWARTGYAALSLEAVARRAGTTRATLMRRWPSKAAMVVERVESLGIDLVMAPDTGSLQGDLRAVLQALRRLLRHPLVRRILPDLHAELQRSPALSSALSERLRIVARMRSATLAHRAAARGELGAGIDIDLVTDSLCGTLYWRLVAGGGRADHAYLDRLAAFLAAAMQASAPPDRRPRRRRIR</sequence>
<dbReference type="Gene3D" id="1.10.357.10">
    <property type="entry name" value="Tetracycline Repressor, domain 2"/>
    <property type="match status" value="1"/>
</dbReference>
<name>A0ABV7L7T2_9PROT</name>
<proteinExistence type="predicted"/>
<comment type="caution">
    <text evidence="7">The sequence shown here is derived from an EMBL/GenBank/DDBJ whole genome shotgun (WGS) entry which is preliminary data.</text>
</comment>